<keyword evidence="4" id="KW-0677">Repeat</keyword>
<dbReference type="InterPro" id="IPR038081">
    <property type="entry name" value="CalX-like_sf"/>
</dbReference>
<keyword evidence="7" id="KW-0472">Membrane</keyword>
<dbReference type="GO" id="GO:0007154">
    <property type="term" value="P:cell communication"/>
    <property type="evidence" value="ECO:0007669"/>
    <property type="project" value="InterPro"/>
</dbReference>
<evidence type="ECO:0000259" key="8">
    <source>
        <dbReference type="Pfam" id="PF01345"/>
    </source>
</evidence>
<dbReference type="InterPro" id="IPR044023">
    <property type="entry name" value="Ig_7"/>
</dbReference>
<organism evidence="11 12">
    <name type="scientific">Flagellimonas ochracea</name>
    <dbReference type="NCBI Taxonomy" id="2696472"/>
    <lineage>
        <taxon>Bacteria</taxon>
        <taxon>Pseudomonadati</taxon>
        <taxon>Bacteroidota</taxon>
        <taxon>Flavobacteriia</taxon>
        <taxon>Flavobacteriales</taxon>
        <taxon>Flavobacteriaceae</taxon>
        <taxon>Flagellimonas</taxon>
    </lineage>
</organism>
<feature type="region of interest" description="Disordered" evidence="6">
    <location>
        <begin position="831"/>
        <end position="854"/>
    </location>
</feature>
<keyword evidence="2" id="KW-0964">Secreted</keyword>
<evidence type="ECO:0000256" key="5">
    <source>
        <dbReference type="ARBA" id="ARBA00022837"/>
    </source>
</evidence>
<keyword evidence="12" id="KW-1185">Reference proteome</keyword>
<keyword evidence="5" id="KW-0106">Calcium</keyword>
<dbReference type="InterPro" id="IPR026341">
    <property type="entry name" value="T9SS_type_B"/>
</dbReference>
<comment type="subcellular location">
    <subcellularLocation>
        <location evidence="1">Secreted</location>
    </subcellularLocation>
</comment>
<dbReference type="RefSeq" id="WP_166524238.1">
    <property type="nucleotide sequence ID" value="NZ_JAAABI010000004.1"/>
</dbReference>
<evidence type="ECO:0000313" key="11">
    <source>
        <dbReference type="EMBL" id="NAY92828.1"/>
    </source>
</evidence>
<dbReference type="InterPro" id="IPR059100">
    <property type="entry name" value="TSP3_bac"/>
</dbReference>
<dbReference type="AlphaFoldDB" id="A0A964WYH4"/>
<dbReference type="Pfam" id="PF03160">
    <property type="entry name" value="Calx-beta"/>
    <property type="match status" value="2"/>
</dbReference>
<evidence type="ECO:0000256" key="7">
    <source>
        <dbReference type="SAM" id="Phobius"/>
    </source>
</evidence>
<keyword evidence="7" id="KW-1133">Transmembrane helix</keyword>
<feature type="domain" description="Calx-beta" evidence="9">
    <location>
        <begin position="260"/>
        <end position="373"/>
    </location>
</feature>
<dbReference type="Pfam" id="PF13585">
    <property type="entry name" value="CHU_C"/>
    <property type="match status" value="1"/>
</dbReference>
<evidence type="ECO:0000256" key="1">
    <source>
        <dbReference type="ARBA" id="ARBA00004613"/>
    </source>
</evidence>
<feature type="domain" description="Calx-beta" evidence="9">
    <location>
        <begin position="89"/>
        <end position="133"/>
    </location>
</feature>
<proteinExistence type="predicted"/>
<evidence type="ECO:0000256" key="4">
    <source>
        <dbReference type="ARBA" id="ARBA00022737"/>
    </source>
</evidence>
<comment type="caution">
    <text evidence="11">The sequence shown here is derived from an EMBL/GenBank/DDBJ whole genome shotgun (WGS) entry which is preliminary data.</text>
</comment>
<feature type="domain" description="Ig-like" evidence="10">
    <location>
        <begin position="651"/>
        <end position="730"/>
    </location>
</feature>
<dbReference type="Pfam" id="PF18884">
    <property type="entry name" value="TSP3_bac"/>
    <property type="match status" value="2"/>
</dbReference>
<dbReference type="Gene3D" id="2.60.40.2030">
    <property type="match status" value="3"/>
</dbReference>
<dbReference type="InterPro" id="IPR047589">
    <property type="entry name" value="DUF11_rpt"/>
</dbReference>
<evidence type="ECO:0000259" key="9">
    <source>
        <dbReference type="Pfam" id="PF03160"/>
    </source>
</evidence>
<evidence type="ECO:0000256" key="2">
    <source>
        <dbReference type="ARBA" id="ARBA00022525"/>
    </source>
</evidence>
<sequence>MLSILNTTSLSAFSSYGKGRILFLIITLFTFGFGFGQFDISIDSPTPVAEGDGPGVSTIDFTVSIDASDPGADITVDYLISGGNEDGTGGTLTFLAATATLTQTVSVTTTGDTVVEADEAVSVALSNASANANISTAVGNSSFTDDDAFTADISIDSPTPVAEGDGPGVSTIDFTVSIDASDPGADITVDYLISGGNEDGTGGTLTFLAATATLTQTVSVTTTGDTVVEADEAVSVALSNASANANISTAVGNSSFTDDDAAAVTIADANGNEDNGPIQLSAVLDNAVAGGFTVQVSTADGSATLADNDYNALLQTLTFDGTPGEIETFFVSPNLDALIEGDETVLISMNNLTPALLAINTSDTATVTINNDDVCAAGTIAPTFLAGSFVDFCDAFVQDLDDYTNTPEPPNAVLQWSTNPNPLIIGDHLTNSTIDNTPDTYYGFFYDALNNCASPTLQITISQSFTPNPGNTTGIAPCSNSTDGNTLVDLDDQITNNDLGTWSLTGPQPGSSITINASNIVNFDGQPEGDYIFTYTTTGATAPCVNESVDLTVTVTDCSLPCDAGNLAPILDTSEPTEFCDTIVADLNDYVTSTAPPGSVLTWSTSPDPLLLTAHRSSLVNAPGSYFGFFYDAGNNCASPVLTVSLIRNNTPTITDTTSDLRCGDGTLTLTATASDAASINWYANPTGGVSLGTGGTFVTPSLSTTTSFYVDATANGCSSVRTEVVATVNQEPSAGTPNNTVACNVVGNGGPTIIDLDDTLTDEDPGSWTIINDPSNGVVSIGAENNVNFEGLPDGDYVFEYTTTGAVAPCTNNSVQVTISISDCIVDTDGDGLTDGEENNLGTNPNNPDTDGDGLTDGEEVLVVDDPSTTAIPEEATDPLDACDPFLTPDCNPEDIDLAITKEVNREEPLLNSAITFTITLENTTMDRVLDIEVNDLLDVAFEYVSHSASKGLYDQISGVWSIDELDSEETVTLVIDVIVVASGQLQNTASIASSFPADGISENNTASVSVQVNRSQCEDPGTICNIFSPNGDGKNDFLVLVGHEGFSNNSIEIFDRYGNSVFQMDRYDSTWDGTGSNGELPKGTYFYILDLDANDDSTEVIKGWIQIIR</sequence>
<dbReference type="Pfam" id="PF01345">
    <property type="entry name" value="DUF11"/>
    <property type="match status" value="1"/>
</dbReference>
<dbReference type="SUPFAM" id="SSF141072">
    <property type="entry name" value="CalX-like"/>
    <property type="match status" value="3"/>
</dbReference>
<name>A0A964WYH4_9FLAO</name>
<dbReference type="InterPro" id="IPR001434">
    <property type="entry name" value="OmcB-like_DUF11"/>
</dbReference>
<evidence type="ECO:0000259" key="10">
    <source>
        <dbReference type="Pfam" id="PF19081"/>
    </source>
</evidence>
<dbReference type="InterPro" id="IPR003644">
    <property type="entry name" value="Calx_beta"/>
</dbReference>
<reference evidence="11" key="1">
    <citation type="submission" date="2020-01" db="EMBL/GenBank/DDBJ databases">
        <title>Muricauda ochracea sp. nov., isolated from a tidal flat of Garorim bay in Korea.</title>
        <authorList>
            <person name="Kim D."/>
            <person name="Yoo Y."/>
            <person name="Kim J.-J."/>
        </authorList>
    </citation>
    <scope>NUCLEOTIDE SEQUENCE</scope>
    <source>
        <strain evidence="11">JGD-17</strain>
    </source>
</reference>
<dbReference type="Proteomes" id="UP000667650">
    <property type="component" value="Unassembled WGS sequence"/>
</dbReference>
<evidence type="ECO:0000256" key="6">
    <source>
        <dbReference type="SAM" id="MobiDB-lite"/>
    </source>
</evidence>
<dbReference type="Pfam" id="PF19081">
    <property type="entry name" value="Ig_7"/>
    <property type="match status" value="1"/>
</dbReference>
<accession>A0A964WYH4</accession>
<gene>
    <name evidence="11" type="ORF">GTQ34_12960</name>
</gene>
<protein>
    <submittedName>
        <fullName evidence="11">T9SS type B sorting domain-containing protein</fullName>
    </submittedName>
</protein>
<evidence type="ECO:0000256" key="3">
    <source>
        <dbReference type="ARBA" id="ARBA00022729"/>
    </source>
</evidence>
<dbReference type="NCBIfam" id="TIGR04131">
    <property type="entry name" value="Bac_Flav_CTERM"/>
    <property type="match status" value="1"/>
</dbReference>
<evidence type="ECO:0000313" key="12">
    <source>
        <dbReference type="Proteomes" id="UP000667650"/>
    </source>
</evidence>
<dbReference type="EMBL" id="JAAABI010000004">
    <property type="protein sequence ID" value="NAY92828.1"/>
    <property type="molecule type" value="Genomic_DNA"/>
</dbReference>
<feature type="transmembrane region" description="Helical" evidence="7">
    <location>
        <begin position="21"/>
        <end position="38"/>
    </location>
</feature>
<keyword evidence="7" id="KW-0812">Transmembrane</keyword>
<dbReference type="NCBIfam" id="TIGR01451">
    <property type="entry name" value="B_ant_repeat"/>
    <property type="match status" value="1"/>
</dbReference>
<keyword evidence="3" id="KW-0732">Signal</keyword>
<dbReference type="GO" id="GO:0016020">
    <property type="term" value="C:membrane"/>
    <property type="evidence" value="ECO:0007669"/>
    <property type="project" value="InterPro"/>
</dbReference>
<feature type="domain" description="DUF11" evidence="8">
    <location>
        <begin position="898"/>
        <end position="1012"/>
    </location>
</feature>